<dbReference type="AlphaFoldDB" id="A0A1G6Y0F7"/>
<keyword evidence="3" id="KW-1185">Reference proteome</keyword>
<accession>A0A1G6Y0F7</accession>
<organism evidence="2 3">
    <name type="scientific">Pricia antarctica</name>
    <dbReference type="NCBI Taxonomy" id="641691"/>
    <lineage>
        <taxon>Bacteria</taxon>
        <taxon>Pseudomonadati</taxon>
        <taxon>Bacteroidota</taxon>
        <taxon>Flavobacteriia</taxon>
        <taxon>Flavobacteriales</taxon>
        <taxon>Flavobacteriaceae</taxon>
        <taxon>Pricia</taxon>
    </lineage>
</organism>
<feature type="domain" description="ASCH" evidence="1">
    <location>
        <begin position="29"/>
        <end position="152"/>
    </location>
</feature>
<evidence type="ECO:0000313" key="3">
    <source>
        <dbReference type="Proteomes" id="UP000199109"/>
    </source>
</evidence>
<dbReference type="CDD" id="cd06553">
    <property type="entry name" value="ASCH_Ef3133_like"/>
    <property type="match status" value="1"/>
</dbReference>
<gene>
    <name evidence="2" type="ORF">SAMN05421636_10242</name>
</gene>
<dbReference type="InterPro" id="IPR007374">
    <property type="entry name" value="ASCH_domain"/>
</dbReference>
<dbReference type="InterPro" id="IPR015947">
    <property type="entry name" value="PUA-like_sf"/>
</dbReference>
<name>A0A1G6Y0F7_9FLAO</name>
<dbReference type="PANTHER" id="PTHR39203">
    <property type="entry name" value="CYTOPLASMIC PROTEIN-RELATED"/>
    <property type="match status" value="1"/>
</dbReference>
<dbReference type="STRING" id="641691.SAMN05421636_10242"/>
<sequence>MKNASARALWGDYLDKHLEHAFVETPQVEYFCNNEQDANECAELVKQGIKRATSHSLLGIQYRKESLPKIGDFIVVTDREGKAQCIVRTTKVTLKPFFAIDSAYAQRQGEGDKSLAFWKKVHWDYYTKELEAFGRLPRESMIVVCQEFEMVFQRQG</sequence>
<dbReference type="Proteomes" id="UP000199109">
    <property type="component" value="Unassembled WGS sequence"/>
</dbReference>
<dbReference type="SUPFAM" id="SSF88697">
    <property type="entry name" value="PUA domain-like"/>
    <property type="match status" value="1"/>
</dbReference>
<dbReference type="PIRSF" id="PIRSF021320">
    <property type="entry name" value="DUF984"/>
    <property type="match status" value="1"/>
</dbReference>
<dbReference type="InterPro" id="IPR009326">
    <property type="entry name" value="DUF984"/>
</dbReference>
<reference evidence="2 3" key="1">
    <citation type="submission" date="2016-10" db="EMBL/GenBank/DDBJ databases">
        <authorList>
            <person name="de Groot N.N."/>
        </authorList>
    </citation>
    <scope>NUCLEOTIDE SEQUENCE [LARGE SCALE GENOMIC DNA]</scope>
    <source>
        <strain evidence="2 3">DSM 23421</strain>
    </source>
</reference>
<dbReference type="RefSeq" id="WP_091865721.1">
    <property type="nucleotide sequence ID" value="NZ_FNAO01000002.1"/>
</dbReference>
<protein>
    <submittedName>
        <fullName evidence="2">Uncharacterized protein YhfF</fullName>
    </submittedName>
</protein>
<evidence type="ECO:0000259" key="1">
    <source>
        <dbReference type="SMART" id="SM01022"/>
    </source>
</evidence>
<dbReference type="OrthoDB" id="9807542at2"/>
<dbReference type="Pfam" id="PF04266">
    <property type="entry name" value="ASCH"/>
    <property type="match status" value="1"/>
</dbReference>
<proteinExistence type="predicted"/>
<dbReference type="PANTHER" id="PTHR39203:SF1">
    <property type="entry name" value="CYTOPLASMIC PROTEIN"/>
    <property type="match status" value="1"/>
</dbReference>
<evidence type="ECO:0000313" key="2">
    <source>
        <dbReference type="EMBL" id="SDD83116.1"/>
    </source>
</evidence>
<dbReference type="Gene3D" id="3.10.400.10">
    <property type="entry name" value="Sulfate adenylyltransferase"/>
    <property type="match status" value="1"/>
</dbReference>
<dbReference type="EMBL" id="FNAO01000002">
    <property type="protein sequence ID" value="SDD83116.1"/>
    <property type="molecule type" value="Genomic_DNA"/>
</dbReference>
<dbReference type="SMART" id="SM01022">
    <property type="entry name" value="ASCH"/>
    <property type="match status" value="1"/>
</dbReference>